<dbReference type="Proteomes" id="UP001596189">
    <property type="component" value="Unassembled WGS sequence"/>
</dbReference>
<dbReference type="EMBL" id="JBHSRD010000004">
    <property type="protein sequence ID" value="MFC6008448.1"/>
    <property type="molecule type" value="Genomic_DNA"/>
</dbReference>
<keyword evidence="5" id="KW-1185">Reference proteome</keyword>
<dbReference type="RefSeq" id="WP_345714854.1">
    <property type="nucleotide sequence ID" value="NZ_BAABFP010000002.1"/>
</dbReference>
<dbReference type="PANTHER" id="PTHR35561:SF1">
    <property type="entry name" value="RNA 2',3'-CYCLIC PHOSPHODIESTERASE"/>
    <property type="match status" value="1"/>
</dbReference>
<comment type="function">
    <text evidence="2">Hydrolyzes RNA 2',3'-cyclic phosphodiester to an RNA 2'-phosphomonoester.</text>
</comment>
<feature type="short sequence motif" description="HXTX 2" evidence="2">
    <location>
        <begin position="128"/>
        <end position="131"/>
    </location>
</feature>
<comment type="catalytic activity">
    <reaction evidence="2">
        <text>a 3'-end 2',3'-cyclophospho-ribonucleotide-RNA + H2O = a 3'-end 2'-phospho-ribonucleotide-RNA + H(+)</text>
        <dbReference type="Rhea" id="RHEA:11828"/>
        <dbReference type="Rhea" id="RHEA-COMP:10464"/>
        <dbReference type="Rhea" id="RHEA-COMP:17353"/>
        <dbReference type="ChEBI" id="CHEBI:15377"/>
        <dbReference type="ChEBI" id="CHEBI:15378"/>
        <dbReference type="ChEBI" id="CHEBI:83064"/>
        <dbReference type="ChEBI" id="CHEBI:173113"/>
        <dbReference type="EC" id="3.1.4.58"/>
    </reaction>
</comment>
<dbReference type="InterPro" id="IPR004175">
    <property type="entry name" value="RNA_CPDase"/>
</dbReference>
<dbReference type="HAMAP" id="MF_01940">
    <property type="entry name" value="RNA_CPDase"/>
    <property type="match status" value="1"/>
</dbReference>
<dbReference type="EC" id="3.1.4.58" evidence="2"/>
<evidence type="ECO:0000256" key="2">
    <source>
        <dbReference type="HAMAP-Rule" id="MF_01940"/>
    </source>
</evidence>
<keyword evidence="1 2" id="KW-0378">Hydrolase</keyword>
<evidence type="ECO:0000313" key="4">
    <source>
        <dbReference type="EMBL" id="MFC6008448.1"/>
    </source>
</evidence>
<dbReference type="Pfam" id="PF02834">
    <property type="entry name" value="LigT_PEase"/>
    <property type="match status" value="2"/>
</dbReference>
<comment type="caution">
    <text evidence="4">The sequence shown here is derived from an EMBL/GenBank/DDBJ whole genome shotgun (WGS) entry which is preliminary data.</text>
</comment>
<feature type="domain" description="Phosphoesterase HXTX" evidence="3">
    <location>
        <begin position="10"/>
        <end position="91"/>
    </location>
</feature>
<dbReference type="InterPro" id="IPR009097">
    <property type="entry name" value="Cyclic_Pdiesterase"/>
</dbReference>
<accession>A0ABW1JIE5</accession>
<organism evidence="4 5">
    <name type="scientific">Angustibacter luteus</name>
    <dbReference type="NCBI Taxonomy" id="658456"/>
    <lineage>
        <taxon>Bacteria</taxon>
        <taxon>Bacillati</taxon>
        <taxon>Actinomycetota</taxon>
        <taxon>Actinomycetes</taxon>
        <taxon>Kineosporiales</taxon>
        <taxon>Kineosporiaceae</taxon>
    </lineage>
</organism>
<evidence type="ECO:0000259" key="3">
    <source>
        <dbReference type="Pfam" id="PF02834"/>
    </source>
</evidence>
<evidence type="ECO:0000256" key="1">
    <source>
        <dbReference type="ARBA" id="ARBA00022801"/>
    </source>
</evidence>
<feature type="active site" description="Proton donor" evidence="2">
    <location>
        <position position="40"/>
    </location>
</feature>
<dbReference type="InterPro" id="IPR014051">
    <property type="entry name" value="Phosphoesterase_HXTX"/>
</dbReference>
<feature type="active site" description="Proton acceptor" evidence="2">
    <location>
        <position position="128"/>
    </location>
</feature>
<proteinExistence type="inferred from homology"/>
<evidence type="ECO:0000313" key="5">
    <source>
        <dbReference type="Proteomes" id="UP001596189"/>
    </source>
</evidence>
<sequence length="188" mass="20361">MRMFVALTPDDEALDELAEFLAPRLAADPTLRFVDRAQWHVTLAFLPDVPARCLDDLQDRLARAALRRNDFALAIAGGGAFPDVAAARVLYGSLDVPDGEELSRLATGTRAAASRAGAAPDGGRFRPHLTLARSRVSQDLTRWVRVLETFQGAVWWAQRIELVESRLGEGPGGRPVHEVVAGFPLGGP</sequence>
<gene>
    <name evidence="4" type="primary">thpR</name>
    <name evidence="4" type="ORF">ACFQDO_15020</name>
</gene>
<feature type="short sequence motif" description="HXTX 1" evidence="2">
    <location>
        <begin position="40"/>
        <end position="43"/>
    </location>
</feature>
<name>A0ABW1JIE5_9ACTN</name>
<protein>
    <recommendedName>
        <fullName evidence="2">RNA 2',3'-cyclic phosphodiesterase</fullName>
        <shortName evidence="2">RNA 2',3'-CPDase</shortName>
        <ecNumber evidence="2">3.1.4.58</ecNumber>
    </recommendedName>
</protein>
<dbReference type="Gene3D" id="3.90.1140.10">
    <property type="entry name" value="Cyclic phosphodiesterase"/>
    <property type="match status" value="1"/>
</dbReference>
<reference evidence="5" key="1">
    <citation type="journal article" date="2019" name="Int. J. Syst. Evol. Microbiol.">
        <title>The Global Catalogue of Microorganisms (GCM) 10K type strain sequencing project: providing services to taxonomists for standard genome sequencing and annotation.</title>
        <authorList>
            <consortium name="The Broad Institute Genomics Platform"/>
            <consortium name="The Broad Institute Genome Sequencing Center for Infectious Disease"/>
            <person name="Wu L."/>
            <person name="Ma J."/>
        </authorList>
    </citation>
    <scope>NUCLEOTIDE SEQUENCE [LARGE SCALE GENOMIC DNA]</scope>
    <source>
        <strain evidence="5">KACC 14249</strain>
    </source>
</reference>
<feature type="domain" description="Phosphoesterase HXTX" evidence="3">
    <location>
        <begin position="96"/>
        <end position="170"/>
    </location>
</feature>
<comment type="similarity">
    <text evidence="2">Belongs to the 2H phosphoesterase superfamily. ThpR family.</text>
</comment>
<dbReference type="SUPFAM" id="SSF55144">
    <property type="entry name" value="LigT-like"/>
    <property type="match status" value="1"/>
</dbReference>
<dbReference type="NCBIfam" id="TIGR02258">
    <property type="entry name" value="2_5_ligase"/>
    <property type="match status" value="1"/>
</dbReference>
<dbReference type="PANTHER" id="PTHR35561">
    <property type="entry name" value="RNA 2',3'-CYCLIC PHOSPHODIESTERASE"/>
    <property type="match status" value="1"/>
</dbReference>